<dbReference type="FunFam" id="3.10.110.10:FF:000060">
    <property type="entry name" value="Ubiquitin conjugating enzyme (UbcB)"/>
    <property type="match status" value="1"/>
</dbReference>
<gene>
    <name evidence="7" type="ORF">MKK02DRAFT_21588</name>
</gene>
<keyword evidence="4" id="KW-0833">Ubl conjugation pathway</keyword>
<dbReference type="GeneID" id="77725637"/>
<name>A0AA38GZU1_9TREE</name>
<proteinExistence type="predicted"/>
<accession>A0AA38GZU1</accession>
<feature type="domain" description="UBC core" evidence="6">
    <location>
        <begin position="1"/>
        <end position="147"/>
    </location>
</feature>
<dbReference type="Gene3D" id="3.10.110.10">
    <property type="entry name" value="Ubiquitin Conjugating Enzyme"/>
    <property type="match status" value="1"/>
</dbReference>
<dbReference type="SMART" id="SM00212">
    <property type="entry name" value="UBCc"/>
    <property type="match status" value="1"/>
</dbReference>
<evidence type="ECO:0000256" key="3">
    <source>
        <dbReference type="ARBA" id="ARBA00022741"/>
    </source>
</evidence>
<dbReference type="InterPro" id="IPR016135">
    <property type="entry name" value="UBQ-conjugating_enzyme/RWD"/>
</dbReference>
<dbReference type="Proteomes" id="UP001164286">
    <property type="component" value="Unassembled WGS sequence"/>
</dbReference>
<dbReference type="GO" id="GO:0061631">
    <property type="term" value="F:ubiquitin conjugating enzyme activity"/>
    <property type="evidence" value="ECO:0007669"/>
    <property type="project" value="UniProtKB-EC"/>
</dbReference>
<evidence type="ECO:0000313" key="7">
    <source>
        <dbReference type="EMBL" id="KAI9631983.1"/>
    </source>
</evidence>
<dbReference type="GO" id="GO:0005524">
    <property type="term" value="F:ATP binding"/>
    <property type="evidence" value="ECO:0007669"/>
    <property type="project" value="UniProtKB-KW"/>
</dbReference>
<evidence type="ECO:0000256" key="2">
    <source>
        <dbReference type="ARBA" id="ARBA00022679"/>
    </source>
</evidence>
<evidence type="ECO:0000256" key="1">
    <source>
        <dbReference type="ARBA" id="ARBA00012486"/>
    </source>
</evidence>
<protein>
    <recommendedName>
        <fullName evidence="1">E2 ubiquitin-conjugating enzyme</fullName>
        <ecNumber evidence="1">2.3.2.23</ecNumber>
    </recommendedName>
</protein>
<evidence type="ECO:0000313" key="8">
    <source>
        <dbReference type="Proteomes" id="UP001164286"/>
    </source>
</evidence>
<organism evidence="7 8">
    <name type="scientific">Dioszegia hungarica</name>
    <dbReference type="NCBI Taxonomy" id="4972"/>
    <lineage>
        <taxon>Eukaryota</taxon>
        <taxon>Fungi</taxon>
        <taxon>Dikarya</taxon>
        <taxon>Basidiomycota</taxon>
        <taxon>Agaricomycotina</taxon>
        <taxon>Tremellomycetes</taxon>
        <taxon>Tremellales</taxon>
        <taxon>Bulleribasidiaceae</taxon>
        <taxon>Dioszegia</taxon>
    </lineage>
</organism>
<dbReference type="RefSeq" id="XP_052941760.1">
    <property type="nucleotide sequence ID" value="XM_053086436.1"/>
</dbReference>
<dbReference type="Pfam" id="PF00179">
    <property type="entry name" value="UQ_con"/>
    <property type="match status" value="1"/>
</dbReference>
<evidence type="ECO:0000256" key="5">
    <source>
        <dbReference type="ARBA" id="ARBA00022840"/>
    </source>
</evidence>
<dbReference type="AlphaFoldDB" id="A0AA38GZU1"/>
<feature type="non-terminal residue" evidence="7">
    <location>
        <position position="158"/>
    </location>
</feature>
<dbReference type="PANTHER" id="PTHR24068">
    <property type="entry name" value="UBIQUITIN-CONJUGATING ENZYME E2"/>
    <property type="match status" value="1"/>
</dbReference>
<keyword evidence="5" id="KW-0067">ATP-binding</keyword>
<evidence type="ECO:0000256" key="4">
    <source>
        <dbReference type="ARBA" id="ARBA00022786"/>
    </source>
</evidence>
<dbReference type="InterPro" id="IPR000608">
    <property type="entry name" value="UBC"/>
</dbReference>
<dbReference type="PROSITE" id="PS50127">
    <property type="entry name" value="UBC_2"/>
    <property type="match status" value="1"/>
</dbReference>
<keyword evidence="8" id="KW-1185">Reference proteome</keyword>
<dbReference type="SUPFAM" id="SSF54495">
    <property type="entry name" value="UBC-like"/>
    <property type="match status" value="1"/>
</dbReference>
<keyword evidence="2" id="KW-0808">Transferase</keyword>
<dbReference type="EC" id="2.3.2.23" evidence="1"/>
<comment type="caution">
    <text evidence="7">The sequence shown here is derived from an EMBL/GenBank/DDBJ whole genome shotgun (WGS) entry which is preliminary data.</text>
</comment>
<evidence type="ECO:0000259" key="6">
    <source>
        <dbReference type="PROSITE" id="PS50127"/>
    </source>
</evidence>
<sequence length="158" mass="17747">LAQELAELMSQPPDNISVVPNENNLASWEVTITGPPSPSPYSGGKFKLGVEFGLDYPFKAPQIKFKTKMYHPNIDSDGSICMGMLKTDQWKPSTKMQHGNIVFFALYDLIETPNPDDPLVSSIAEQYRTDRPSFDKKAAEYTRQVRGFSNRASRRTIS</sequence>
<dbReference type="EMBL" id="JAKWFO010000016">
    <property type="protein sequence ID" value="KAI9631983.1"/>
    <property type="molecule type" value="Genomic_DNA"/>
</dbReference>
<keyword evidence="3" id="KW-0547">Nucleotide-binding</keyword>
<reference evidence="7" key="1">
    <citation type="journal article" date="2022" name="G3 (Bethesda)">
        <title>High quality genome of the basidiomycete yeast Dioszegia hungarica PDD-24b-2 isolated from cloud water.</title>
        <authorList>
            <person name="Jarrige D."/>
            <person name="Haridas S."/>
            <person name="Bleykasten-Grosshans C."/>
            <person name="Joly M."/>
            <person name="Nadalig T."/>
            <person name="Sancelme M."/>
            <person name="Vuilleumier S."/>
            <person name="Grigoriev I.V."/>
            <person name="Amato P."/>
            <person name="Bringel F."/>
        </authorList>
    </citation>
    <scope>NUCLEOTIDE SEQUENCE</scope>
    <source>
        <strain evidence="7">PDD-24b-2</strain>
    </source>
</reference>